<evidence type="ECO:0000256" key="1">
    <source>
        <dbReference type="SAM" id="Phobius"/>
    </source>
</evidence>
<keyword evidence="1" id="KW-0812">Transmembrane</keyword>
<feature type="transmembrane region" description="Helical" evidence="1">
    <location>
        <begin position="62"/>
        <end position="89"/>
    </location>
</feature>
<sequence length="433" mass="46121">MGSTAFLRKMLQDVRASYWFRPIVLLVLAVLLAQFTQAADRAGWGAVLPQRLLDTQPAGARAVLGVIAQSTIGVAGVMFSMTMVAVSFASSNYGPRLIGNFMRDGRNQTSLGILIATFAYTLLILRAVQDAGSGDGAVEMFVPHLSVVVAIGLAFVSTVTVILFVHHVPETINIANITAGLGTRLCAAVEQTAGTPDARERDAPWPDGAEVQAVSAGASGYLQTLDTVALDRIAQDRGFWIEVTAMPGDFVDRQAEVLRVFAGPVLTDEITQDLRGTFALGSARTEHQNLLFVVDQLGEIVGRALSPGINDPFTAINCLNWLHAALRAAAELPPGERLSSSGRLRVRSVGFADILARGHGQIRPYVAADLNVTQAAVELLLTLAARLAQGPRRALVEREVRDLLAMSRGLLKDPVSQAALEALESRVDAELGG</sequence>
<dbReference type="AlphaFoldDB" id="A0A7S9LNZ6"/>
<evidence type="ECO:0000313" key="3">
    <source>
        <dbReference type="Proteomes" id="UP000594800"/>
    </source>
</evidence>
<protein>
    <submittedName>
        <fullName evidence="2">DUF2254 domain-containing protein</fullName>
    </submittedName>
</protein>
<feature type="transmembrane region" description="Helical" evidence="1">
    <location>
        <begin position="110"/>
        <end position="129"/>
    </location>
</feature>
<keyword evidence="1" id="KW-1133">Transmembrane helix</keyword>
<proteinExistence type="predicted"/>
<gene>
    <name evidence="2" type="ORF">I0K15_11960</name>
</gene>
<evidence type="ECO:0000313" key="2">
    <source>
        <dbReference type="EMBL" id="QPH52539.1"/>
    </source>
</evidence>
<reference evidence="2 3" key="1">
    <citation type="submission" date="2020-11" db="EMBL/GenBank/DDBJ databases">
        <title>Description of Pontivivens ytuae sp. nov. isolated from deep sea sediment of Mariana Trench.</title>
        <authorList>
            <person name="Wang Z."/>
            <person name="Sun Q.-L."/>
            <person name="Xu X.-D."/>
            <person name="Tang Y.-Z."/>
            <person name="Zhang J."/>
        </authorList>
    </citation>
    <scope>NUCLEOTIDE SEQUENCE [LARGE SCALE GENOMIC DNA]</scope>
    <source>
        <strain evidence="2 3">MT2928</strain>
    </source>
</reference>
<organism evidence="2 3">
    <name type="scientific">Pontivivens ytuae</name>
    <dbReference type="NCBI Taxonomy" id="2789856"/>
    <lineage>
        <taxon>Bacteria</taxon>
        <taxon>Pseudomonadati</taxon>
        <taxon>Pseudomonadota</taxon>
        <taxon>Alphaproteobacteria</taxon>
        <taxon>Rhodobacterales</taxon>
        <taxon>Paracoccaceae</taxon>
        <taxon>Pontivivens</taxon>
    </lineage>
</organism>
<dbReference type="InterPro" id="IPR018723">
    <property type="entry name" value="DUF2254_membrane"/>
</dbReference>
<dbReference type="EMBL" id="CP064942">
    <property type="protein sequence ID" value="QPH52539.1"/>
    <property type="molecule type" value="Genomic_DNA"/>
</dbReference>
<keyword evidence="1" id="KW-0472">Membrane</keyword>
<dbReference type="Proteomes" id="UP000594800">
    <property type="component" value="Chromosome"/>
</dbReference>
<dbReference type="Pfam" id="PF10011">
    <property type="entry name" value="DUF2254"/>
    <property type="match status" value="1"/>
</dbReference>
<keyword evidence="3" id="KW-1185">Reference proteome</keyword>
<dbReference type="RefSeq" id="WP_196101750.1">
    <property type="nucleotide sequence ID" value="NZ_CP064942.1"/>
</dbReference>
<accession>A0A7S9LNZ6</accession>
<feature type="transmembrane region" description="Helical" evidence="1">
    <location>
        <begin position="141"/>
        <end position="165"/>
    </location>
</feature>
<name>A0A7S9LNZ6_9RHOB</name>
<dbReference type="KEGG" id="poz:I0K15_11960"/>